<reference evidence="1" key="1">
    <citation type="submission" date="2021-02" db="EMBL/GenBank/DDBJ databases">
        <authorList>
            <person name="Dougan E. K."/>
            <person name="Rhodes N."/>
            <person name="Thang M."/>
            <person name="Chan C."/>
        </authorList>
    </citation>
    <scope>NUCLEOTIDE SEQUENCE</scope>
</reference>
<gene>
    <name evidence="1" type="primary">tmem145</name>
    <name evidence="1" type="ORF">SNEC2469_LOCUS20773</name>
</gene>
<dbReference type="AlphaFoldDB" id="A0A812XCL1"/>
<protein>
    <submittedName>
        <fullName evidence="1">Tmem145 protein</fullName>
    </submittedName>
</protein>
<accession>A0A812XCL1</accession>
<proteinExistence type="predicted"/>
<evidence type="ECO:0000313" key="1">
    <source>
        <dbReference type="EMBL" id="CAE7720599.1"/>
    </source>
</evidence>
<dbReference type="EMBL" id="CAJNJA010036441">
    <property type="protein sequence ID" value="CAE7720599.1"/>
    <property type="molecule type" value="Genomic_DNA"/>
</dbReference>
<evidence type="ECO:0000313" key="2">
    <source>
        <dbReference type="Proteomes" id="UP000601435"/>
    </source>
</evidence>
<sequence length="96" mass="11294">MRAHGQIVKRHWGKLSCEEMLHRKSFAFQIDLSSGQDFWKSVEVHQSVRNRFWYFTFAACDVDIEIAPSFEIHAVNSRQGFEEEFGMDQRGTLLLQ</sequence>
<dbReference type="Proteomes" id="UP000601435">
    <property type="component" value="Unassembled WGS sequence"/>
</dbReference>
<name>A0A812XCL1_9DINO</name>
<organism evidence="1 2">
    <name type="scientific">Symbiodinium necroappetens</name>
    <dbReference type="NCBI Taxonomy" id="1628268"/>
    <lineage>
        <taxon>Eukaryota</taxon>
        <taxon>Sar</taxon>
        <taxon>Alveolata</taxon>
        <taxon>Dinophyceae</taxon>
        <taxon>Suessiales</taxon>
        <taxon>Symbiodiniaceae</taxon>
        <taxon>Symbiodinium</taxon>
    </lineage>
</organism>
<dbReference type="OrthoDB" id="45670at2759"/>
<feature type="non-terminal residue" evidence="1">
    <location>
        <position position="96"/>
    </location>
</feature>
<comment type="caution">
    <text evidence="1">The sequence shown here is derived from an EMBL/GenBank/DDBJ whole genome shotgun (WGS) entry which is preliminary data.</text>
</comment>
<keyword evidence="2" id="KW-1185">Reference proteome</keyword>